<sequence>MRSSQRYPWINDRRPFESLAEGVSEYSNISLSPSITLNSDFSHLLRAHVPEEGFKESSGASTSQWERHLSHHYGLYSPAMASDSLNADDVRLKTNHFANTLELDDPTDPCRLLALQEYQCLQAMQTLVAPQGASKNCVKWFNEWQQCKWDQEKITKGYNFLEDRSAAKHKPYIGAPDFQYS</sequence>
<proteinExistence type="predicted"/>
<keyword evidence="2" id="KW-1185">Reference proteome</keyword>
<protein>
    <recommendedName>
        <fullName evidence="3">NADH dehydrogenase [ubiquinone] 1 beta subcomplex subunit 7</fullName>
    </recommendedName>
</protein>
<reference evidence="1 2" key="1">
    <citation type="journal article" date="2020" name="bioRxiv">
        <title>Metabolic contributions of an alphaproteobacterial endosymbiont in the apicomplexan Cardiosporidium cionae.</title>
        <authorList>
            <person name="Hunter E.S."/>
            <person name="Paight C.J."/>
            <person name="Lane C.E."/>
        </authorList>
    </citation>
    <scope>NUCLEOTIDE SEQUENCE [LARGE SCALE GENOMIC DNA]</scope>
    <source>
        <strain evidence="1">ESH_2018</strain>
    </source>
</reference>
<comment type="caution">
    <text evidence="1">The sequence shown here is derived from an EMBL/GenBank/DDBJ whole genome shotgun (WGS) entry which is preliminary data.</text>
</comment>
<organism evidence="1 2">
    <name type="scientific">Cardiosporidium cionae</name>
    <dbReference type="NCBI Taxonomy" id="476202"/>
    <lineage>
        <taxon>Eukaryota</taxon>
        <taxon>Sar</taxon>
        <taxon>Alveolata</taxon>
        <taxon>Apicomplexa</taxon>
        <taxon>Aconoidasida</taxon>
        <taxon>Nephromycida</taxon>
        <taxon>Cardiosporidium</taxon>
    </lineage>
</organism>
<evidence type="ECO:0000313" key="2">
    <source>
        <dbReference type="Proteomes" id="UP000823046"/>
    </source>
</evidence>
<name>A0ABQ7J951_9APIC</name>
<evidence type="ECO:0000313" key="1">
    <source>
        <dbReference type="EMBL" id="KAF8820486.1"/>
    </source>
</evidence>
<gene>
    <name evidence="1" type="ORF">IE077_003125</name>
</gene>
<accession>A0ABQ7J951</accession>
<dbReference type="Proteomes" id="UP000823046">
    <property type="component" value="Unassembled WGS sequence"/>
</dbReference>
<evidence type="ECO:0008006" key="3">
    <source>
        <dbReference type="Google" id="ProtNLM"/>
    </source>
</evidence>
<dbReference type="EMBL" id="JADAQX010000373">
    <property type="protein sequence ID" value="KAF8820486.1"/>
    <property type="molecule type" value="Genomic_DNA"/>
</dbReference>